<keyword evidence="2" id="KW-1185">Reference proteome</keyword>
<dbReference type="AlphaFoldDB" id="A0A7G9GMX7"/>
<dbReference type="PROSITE" id="PS51257">
    <property type="entry name" value="PROKAR_LIPOPROTEIN"/>
    <property type="match status" value="1"/>
</dbReference>
<evidence type="ECO:0000313" key="1">
    <source>
        <dbReference type="EMBL" id="QNM12159.1"/>
    </source>
</evidence>
<dbReference type="KEGG" id="ehn:H9Q80_18260"/>
<dbReference type="EMBL" id="CP060636">
    <property type="protein sequence ID" value="QNM12159.1"/>
    <property type="molecule type" value="Genomic_DNA"/>
</dbReference>
<evidence type="ECO:0008006" key="3">
    <source>
        <dbReference type="Google" id="ProtNLM"/>
    </source>
</evidence>
<accession>A0A7G9GMX7</accession>
<proteinExistence type="predicted"/>
<evidence type="ECO:0000313" key="2">
    <source>
        <dbReference type="Proteomes" id="UP000515856"/>
    </source>
</evidence>
<gene>
    <name evidence="1" type="ORF">H9Q80_18260</name>
</gene>
<dbReference type="RefSeq" id="WP_117455164.1">
    <property type="nucleotide sequence ID" value="NZ_CP060636.1"/>
</dbReference>
<protein>
    <recommendedName>
        <fullName evidence="3">Lipoprotein</fullName>
    </recommendedName>
</protein>
<organism evidence="1 2">
    <name type="scientific">[Eubacterium] hominis</name>
    <dbReference type="NCBI Taxonomy" id="2764325"/>
    <lineage>
        <taxon>Bacteria</taxon>
        <taxon>Bacillati</taxon>
        <taxon>Bacillota</taxon>
        <taxon>Erysipelotrichia</taxon>
        <taxon>Erysipelotrichales</taxon>
        <taxon>Erysipelotrichaceae</taxon>
        <taxon>Amedibacillus</taxon>
    </lineage>
</organism>
<dbReference type="Proteomes" id="UP000515856">
    <property type="component" value="Chromosome"/>
</dbReference>
<sequence length="371" mass="42606">MKFKQGLAILMCTLLLFGCTKKEETMTDEVSDIMEVSNMKIKVEDTTFYLYQPMNKVLDKWTPDPSLNITKIQAKDQSSFNLFYKADSEKKIFVTAYNPESSEQSVENCIILYISFDEFTKNINNYELPQNFKLNESKEEDIFHTFGIPMSYQQTATRRTYLYHSSMDFTNTEQLKLEFDQGLLLGMELRGTPEGMKQKTNTFLTEKVLKRALIPFSPTKDKSTELSKGILVIENKKISANTSLKILLDDGWSCDWTSAHINNGITTVSLKKNDAHYTMDVSGEFQKIEDVTDKNIIQTIDFDAHAHIQFPENLTSKSNAAEFLETYGAPTRMIYTQQNAGCGYMFDDGLEVHLTFDPENHLTYTSIRYPK</sequence>
<reference evidence="1 2" key="1">
    <citation type="submission" date="2020-08" db="EMBL/GenBank/DDBJ databases">
        <authorList>
            <person name="Liu C."/>
            <person name="Sun Q."/>
        </authorList>
    </citation>
    <scope>NUCLEOTIDE SEQUENCE [LARGE SCALE GENOMIC DNA]</scope>
    <source>
        <strain evidence="1 2">NSJ-61</strain>
    </source>
</reference>
<name>A0A7G9GMX7_9FIRM</name>